<feature type="domain" description="Cadherin" evidence="10">
    <location>
        <begin position="65"/>
        <end position="157"/>
    </location>
</feature>
<keyword evidence="2" id="KW-0812">Transmembrane</keyword>
<dbReference type="PRINTS" id="PR00205">
    <property type="entry name" value="CADHERIN"/>
</dbReference>
<dbReference type="InterPro" id="IPR002126">
    <property type="entry name" value="Cadherin-like_dom"/>
</dbReference>
<keyword evidence="8" id="KW-0325">Glycoprotein</keyword>
<dbReference type="GO" id="GO:0007156">
    <property type="term" value="P:homophilic cell adhesion via plasma membrane adhesion molecules"/>
    <property type="evidence" value="ECO:0007669"/>
    <property type="project" value="InterPro"/>
</dbReference>
<keyword evidence="3" id="KW-0677">Repeat</keyword>
<evidence type="ECO:0000256" key="2">
    <source>
        <dbReference type="ARBA" id="ARBA00022692"/>
    </source>
</evidence>
<evidence type="ECO:0000256" key="1">
    <source>
        <dbReference type="ARBA" id="ARBA00004370"/>
    </source>
</evidence>
<dbReference type="GeneTree" id="ENSGT00940000163671"/>
<dbReference type="STRING" id="8840.ENSAPLP00000030138"/>
<dbReference type="Ensembl" id="ENSAPLT00000021075.1">
    <property type="protein sequence ID" value="ENSAPLP00000030138.1"/>
    <property type="gene ID" value="ENSAPLG00000029556.1"/>
</dbReference>
<dbReference type="SUPFAM" id="SSF49313">
    <property type="entry name" value="Cadherin-like"/>
    <property type="match status" value="1"/>
</dbReference>
<evidence type="ECO:0000256" key="8">
    <source>
        <dbReference type="ARBA" id="ARBA00023180"/>
    </source>
</evidence>
<evidence type="ECO:0000313" key="12">
    <source>
        <dbReference type="Proteomes" id="UP000016666"/>
    </source>
</evidence>
<organism evidence="11 12">
    <name type="scientific">Anas platyrhynchos platyrhynchos</name>
    <name type="common">Northern mallard</name>
    <dbReference type="NCBI Taxonomy" id="8840"/>
    <lineage>
        <taxon>Eukaryota</taxon>
        <taxon>Metazoa</taxon>
        <taxon>Chordata</taxon>
        <taxon>Craniata</taxon>
        <taxon>Vertebrata</taxon>
        <taxon>Euteleostomi</taxon>
        <taxon>Archelosauria</taxon>
        <taxon>Archosauria</taxon>
        <taxon>Dinosauria</taxon>
        <taxon>Saurischia</taxon>
        <taxon>Theropoda</taxon>
        <taxon>Coelurosauria</taxon>
        <taxon>Aves</taxon>
        <taxon>Neognathae</taxon>
        <taxon>Galloanserae</taxon>
        <taxon>Anseriformes</taxon>
        <taxon>Anatidae</taxon>
        <taxon>Anatinae</taxon>
        <taxon>Anas</taxon>
    </lineage>
</organism>
<keyword evidence="7" id="KW-0472">Membrane</keyword>
<evidence type="ECO:0000256" key="5">
    <source>
        <dbReference type="ARBA" id="ARBA00022889"/>
    </source>
</evidence>
<keyword evidence="4 9" id="KW-0106">Calcium</keyword>
<dbReference type="InterPro" id="IPR015919">
    <property type="entry name" value="Cadherin-like_sf"/>
</dbReference>
<protein>
    <recommendedName>
        <fullName evidence="10">Cadherin domain-containing protein</fullName>
    </recommendedName>
</protein>
<name>A0A493TW68_ANAPP</name>
<dbReference type="PROSITE" id="PS00232">
    <property type="entry name" value="CADHERIN_1"/>
    <property type="match status" value="1"/>
</dbReference>
<dbReference type="Pfam" id="PF00028">
    <property type="entry name" value="Cadherin"/>
    <property type="match status" value="1"/>
</dbReference>
<reference evidence="11" key="3">
    <citation type="submission" date="2025-09" db="UniProtKB">
        <authorList>
            <consortium name="Ensembl"/>
        </authorList>
    </citation>
    <scope>IDENTIFICATION</scope>
</reference>
<dbReference type="PROSITE" id="PS50268">
    <property type="entry name" value="CADHERIN_2"/>
    <property type="match status" value="1"/>
</dbReference>
<dbReference type="PANTHER" id="PTHR24026">
    <property type="entry name" value="FAT ATYPICAL CADHERIN-RELATED"/>
    <property type="match status" value="1"/>
</dbReference>
<evidence type="ECO:0000313" key="11">
    <source>
        <dbReference type="Ensembl" id="ENSAPLP00000030138.1"/>
    </source>
</evidence>
<keyword evidence="6" id="KW-1133">Transmembrane helix</keyword>
<evidence type="ECO:0000256" key="4">
    <source>
        <dbReference type="ARBA" id="ARBA00022837"/>
    </source>
</evidence>
<proteinExistence type="predicted"/>
<dbReference type="FunFam" id="2.60.40.60:FF:000035">
    <property type="entry name" value="Protocadherin Fat 3"/>
    <property type="match status" value="1"/>
</dbReference>
<accession>A0A493TW68</accession>
<evidence type="ECO:0000256" key="9">
    <source>
        <dbReference type="PROSITE-ProRule" id="PRU00043"/>
    </source>
</evidence>
<reference evidence="11" key="2">
    <citation type="submission" date="2025-08" db="UniProtKB">
        <authorList>
            <consortium name="Ensembl"/>
        </authorList>
    </citation>
    <scope>IDENTIFICATION</scope>
</reference>
<dbReference type="Proteomes" id="UP000016666">
    <property type="component" value="Chromosome 1"/>
</dbReference>
<dbReference type="AlphaFoldDB" id="A0A493TW68"/>
<evidence type="ECO:0000256" key="7">
    <source>
        <dbReference type="ARBA" id="ARBA00023136"/>
    </source>
</evidence>
<dbReference type="InterPro" id="IPR020894">
    <property type="entry name" value="Cadherin_CS"/>
</dbReference>
<dbReference type="GO" id="GO:0005509">
    <property type="term" value="F:calcium ion binding"/>
    <property type="evidence" value="ECO:0007669"/>
    <property type="project" value="UniProtKB-UniRule"/>
</dbReference>
<dbReference type="GO" id="GO:0005886">
    <property type="term" value="C:plasma membrane"/>
    <property type="evidence" value="ECO:0007669"/>
    <property type="project" value="UniProtKB-SubCell"/>
</dbReference>
<dbReference type="Gene3D" id="2.60.40.60">
    <property type="entry name" value="Cadherins"/>
    <property type="match status" value="1"/>
</dbReference>
<dbReference type="CDD" id="cd11304">
    <property type="entry name" value="Cadherin_repeat"/>
    <property type="match status" value="1"/>
</dbReference>
<reference evidence="11 12" key="1">
    <citation type="submission" date="2017-10" db="EMBL/GenBank/DDBJ databases">
        <title>A new Pekin duck reference genome.</title>
        <authorList>
            <person name="Hou Z.-C."/>
            <person name="Zhou Z.-K."/>
            <person name="Zhu F."/>
            <person name="Hou S.-S."/>
        </authorList>
    </citation>
    <scope>NUCLEOTIDE SEQUENCE [LARGE SCALE GENOMIC DNA]</scope>
</reference>
<evidence type="ECO:0000259" key="10">
    <source>
        <dbReference type="PROSITE" id="PS50268"/>
    </source>
</evidence>
<comment type="subcellular location">
    <subcellularLocation>
        <location evidence="1">Membrane</location>
    </subcellularLocation>
</comment>
<dbReference type="SMART" id="SM00112">
    <property type="entry name" value="CA"/>
    <property type="match status" value="1"/>
</dbReference>
<keyword evidence="12" id="KW-1185">Reference proteome</keyword>
<dbReference type="PANTHER" id="PTHR24026:SF126">
    <property type="entry name" value="PROTOCADHERIN FAT 4"/>
    <property type="match status" value="1"/>
</dbReference>
<evidence type="ECO:0000256" key="3">
    <source>
        <dbReference type="ARBA" id="ARBA00022737"/>
    </source>
</evidence>
<evidence type="ECO:0000256" key="6">
    <source>
        <dbReference type="ARBA" id="ARBA00022989"/>
    </source>
</evidence>
<keyword evidence="5" id="KW-0130">Cell adhesion</keyword>
<sequence length="179" mass="19855">MNLNLPLPFYTCMVQIQGTRNNFVQLTKAMFLLSYVCFKSLFTLPRHMELGSLLRRWGCLLMPCLSSDTLLGTQIAQLTGNDVDSGPTLSYTLVLDGDALGTFSVLRYGGRIALTGPLDYEQRSHYTLTLRASDTRHETEANLTVVVEDVNDNAPSFSQGFYQVLYTHAPEHARAGSPA</sequence>